<dbReference type="EMBL" id="FCQH01000008">
    <property type="protein sequence ID" value="CVK96767.1"/>
    <property type="molecule type" value="Genomic_DNA"/>
</dbReference>
<name>A0A1L7TN92_FUSMA</name>
<keyword evidence="2" id="KW-1185">Reference proteome</keyword>
<dbReference type="AlphaFoldDB" id="A0A1L7TN92"/>
<protein>
    <submittedName>
        <fullName evidence="1">Uncharacterized protein</fullName>
    </submittedName>
</protein>
<evidence type="ECO:0000313" key="2">
    <source>
        <dbReference type="Proteomes" id="UP000184255"/>
    </source>
</evidence>
<dbReference type="RefSeq" id="XP_041684185.1">
    <property type="nucleotide sequence ID" value="XM_041833865.1"/>
</dbReference>
<organism evidence="1 2">
    <name type="scientific">Fusarium mangiferae</name>
    <name type="common">Mango malformation disease fungus</name>
    <dbReference type="NCBI Taxonomy" id="192010"/>
    <lineage>
        <taxon>Eukaryota</taxon>
        <taxon>Fungi</taxon>
        <taxon>Dikarya</taxon>
        <taxon>Ascomycota</taxon>
        <taxon>Pezizomycotina</taxon>
        <taxon>Sordariomycetes</taxon>
        <taxon>Hypocreomycetidae</taxon>
        <taxon>Hypocreales</taxon>
        <taxon>Nectriaceae</taxon>
        <taxon>Fusarium</taxon>
        <taxon>Fusarium fujikuroi species complex</taxon>
    </lineage>
</organism>
<evidence type="ECO:0000313" key="1">
    <source>
        <dbReference type="EMBL" id="CVK96767.1"/>
    </source>
</evidence>
<proteinExistence type="predicted"/>
<dbReference type="GeneID" id="65090348"/>
<dbReference type="Proteomes" id="UP000184255">
    <property type="component" value="Unassembled WGS sequence"/>
</dbReference>
<reference evidence="2" key="1">
    <citation type="journal article" date="2016" name="Genome Biol. Evol.">
        <title>Comparative 'omics' of the Fusarium fujikuroi species complex highlights differences in genetic potential and metabolite synthesis.</title>
        <authorList>
            <person name="Niehaus E.-M."/>
            <person name="Muensterkoetter M."/>
            <person name="Proctor R.H."/>
            <person name="Brown D.W."/>
            <person name="Sharon A."/>
            <person name="Idan Y."/>
            <person name="Oren-Young L."/>
            <person name="Sieber C.M."/>
            <person name="Novak O."/>
            <person name="Pencik A."/>
            <person name="Tarkowska D."/>
            <person name="Hromadova K."/>
            <person name="Freeman S."/>
            <person name="Maymon M."/>
            <person name="Elazar M."/>
            <person name="Youssef S.A."/>
            <person name="El-Shabrawy E.S.M."/>
            <person name="Shalaby A.B.A."/>
            <person name="Houterman P."/>
            <person name="Brock N.L."/>
            <person name="Burkhardt I."/>
            <person name="Tsavkelova E.A."/>
            <person name="Dickschat J.S."/>
            <person name="Galuszka P."/>
            <person name="Gueldener U."/>
            <person name="Tudzynski B."/>
        </authorList>
    </citation>
    <scope>NUCLEOTIDE SEQUENCE [LARGE SCALE GENOMIC DNA]</scope>
    <source>
        <strain evidence="2">MRC7560</strain>
    </source>
</reference>
<accession>A0A1L7TN92</accession>
<dbReference type="VEuPathDB" id="FungiDB:FMAN_11096"/>
<comment type="caution">
    <text evidence="1">The sequence shown here is derived from an EMBL/GenBank/DDBJ whole genome shotgun (WGS) entry which is preliminary data.</text>
</comment>
<gene>
    <name evidence="1" type="ORF">FMAN_11096</name>
</gene>
<sequence length="354" mass="41075">MASSQASRHRPWSDPFSALQPKINFQVLEYLSLHASLRDVKSAIASSPMLFKIFQSNREYILRPHLHELQLSYGDVSSFQLAAAAMHLRELHSKHDGDTVWVLEKEVGPVLDSILRLNAKTTEGTGIINLGMVTAAQELLPEITGAFMTPGPLEDEEAEFQYRSPGSIWPDKAPLGIRRAFSDGFLRFDCYRNIFHRNGQDLFMERAGIKDTFLNSFPEFPKFDDKILWRYPYMILGRLRHRYEDLMTDVEWTIRGSRKIVWSKGAWKDVLAAMARIDFRNRTRIEHGYFVHRLMLQGYPKLAFWEQLSHETLVSTVEEEFEELVLSNLEAPGAWAADKSHYNNLQRHFTLWRN</sequence>